<dbReference type="SUPFAM" id="SSF48452">
    <property type="entry name" value="TPR-like"/>
    <property type="match status" value="1"/>
</dbReference>
<dbReference type="Pfam" id="PF13181">
    <property type="entry name" value="TPR_8"/>
    <property type="match status" value="1"/>
</dbReference>
<proteinExistence type="predicted"/>
<dbReference type="EMBL" id="CAJNRF010011001">
    <property type="protein sequence ID" value="CAF2126839.1"/>
    <property type="molecule type" value="Genomic_DNA"/>
</dbReference>
<keyword evidence="1" id="KW-0802">TPR repeat</keyword>
<dbReference type="PANTHER" id="PTHR46880:SF5">
    <property type="entry name" value="DUF4371 DOMAIN-CONTAINING PROTEIN"/>
    <property type="match status" value="1"/>
</dbReference>
<dbReference type="Pfam" id="PF03496">
    <property type="entry name" value="ADPrib_exo_Tox"/>
    <property type="match status" value="1"/>
</dbReference>
<dbReference type="PROSITE" id="PS51996">
    <property type="entry name" value="TR_MART"/>
    <property type="match status" value="1"/>
</dbReference>
<feature type="domain" description="G protein gamma" evidence="2">
    <location>
        <begin position="899"/>
        <end position="975"/>
    </location>
</feature>
<dbReference type="SUPFAM" id="SSF56399">
    <property type="entry name" value="ADP-ribosylation"/>
    <property type="match status" value="1"/>
</dbReference>
<organism evidence="3 4">
    <name type="scientific">Rotaria magnacalcarata</name>
    <dbReference type="NCBI Taxonomy" id="392030"/>
    <lineage>
        <taxon>Eukaryota</taxon>
        <taxon>Metazoa</taxon>
        <taxon>Spiralia</taxon>
        <taxon>Gnathifera</taxon>
        <taxon>Rotifera</taxon>
        <taxon>Eurotatoria</taxon>
        <taxon>Bdelloidea</taxon>
        <taxon>Philodinida</taxon>
        <taxon>Philodinidae</taxon>
        <taxon>Rotaria</taxon>
    </lineage>
</organism>
<dbReference type="Gene3D" id="3.90.176.10">
    <property type="entry name" value="Toxin ADP-ribosyltransferase, Chain A, domain 1"/>
    <property type="match status" value="1"/>
</dbReference>
<sequence>MTLNTAFTSFDECILLEDNVNETEIKTTDVTEYAISSSISISSSRILTDCTNVIPIPIPTVAQNQPTVTGQENQWCMSGYKTLKLDKVKQHQQNDVHKDAQAKELEVTSKLQSKWIDAQTKARSKHREAIENLIIASIFTCQMDDALNSFSPLCSLMEKTGTKLLPAEVSGISYRNDDAALCFLQNVSQFLHEELIEKIKASSTVSWMMDESTSRTTQKSLIVYVKYLDDFEPKTSYYCLIDLDGDGTAQNILDSISCMWRKDDINPKNTCWFASDNASTFTGVNNGVVEKLRQKLDANWIESSPCAAHTFSLVGSQAAYTLTDDNKLGPISSSVSKLESSISKIYNYFSRSSSRQTRLKNWQRFLEQPELQFKRLFDIRWSSIRDSIRPIIKNIEPNSQALFIVLDETSSDWIYSIADREAANELRKQLLRDDFLFTIHFHHDLHECALGPVTKALQDDDISYLELMKLIDEKKKMLRKWIEQQTPMWGPSLSNYIQESNKNLYGLFKIEPANRKKLSQECCDHINRMLQELDRRFVRSVLRENLSILFDPNYLMDHKEIVGEPEYGRDALNYTRLKYGKLPSFDKTAVQYEWELIKAPLAEYLKTSINHLRRQFWKSFILLRKTVNEHFDQQFKNILVLLSIYLLSTSNNAECERGFSAANRVQTNGRSRLLRETLDTLLNIRLLLSDDVRSQRCQFVAEKAFESWNDHESNRRYPRTKLIIDVTDDYEPSTQKGVGVGLSSSSFNAGKETKSTNSARTNSNIETFACFWLDQDIYTTEDNRETLEELRHIINHIKVFDHVEECEQAIRNITHEKVILICSGSLGRQLVPRLHDLTQFSVCYVLCQDQAANEQWSNKYAKIQGVFVNPSKLITQLAEDQITRIKAEESATIAVVSNSTQSLESRNAMFMWFQLFIEVLLRMHHTSSARQELIDICKQNYQENPLELSIINEFEATYKPENAIWWYTRECCSYRILNKALRIQDFDMLFALRFFITDLSKQLNNEYDRYLREMPTRDIIRVYRGQAIHVKELKLIKSSIGEFLSMNAFLSTSLQRSTAVSFLNTIQLHEEIDRILFEIDIDPCEKTKAFGHIDRLSYVKYEDEVLIMLGALFRIESVSRDDKKKLWIAHVILANEDDYHLKETFAHMKGKISDETNLHSIGKILIEMGEYEQAQKCYKRMITEAQIDESIGYSGLGWADSWLNQYDEALDNTQRALSLIDKVLPDVCQQKGSLYSSMGLIYWRKKQYDQALANLKKALYIQEKILPSEHQDLLATYNRFAITYSAMNEVQMAIEYYNKCLNIRLATLPHDHPDIATSYNNLGWLFNERSGDYAKALDYFQRSLAICRKTLPPTHRDIVRTEQNIRKVTEKMRQQSKT</sequence>
<comment type="caution">
    <text evidence="3">The sequence shown here is derived from an EMBL/GenBank/DDBJ whole genome shotgun (WGS) entry which is preliminary data.</text>
</comment>
<protein>
    <recommendedName>
        <fullName evidence="2">G protein gamma domain-containing protein</fullName>
    </recommendedName>
</protein>
<dbReference type="SMART" id="SM00028">
    <property type="entry name" value="TPR"/>
    <property type="match status" value="5"/>
</dbReference>
<feature type="repeat" description="TPR" evidence="1">
    <location>
        <begin position="1232"/>
        <end position="1265"/>
    </location>
</feature>
<evidence type="ECO:0000313" key="3">
    <source>
        <dbReference type="EMBL" id="CAF2126839.1"/>
    </source>
</evidence>
<dbReference type="Pfam" id="PF13424">
    <property type="entry name" value="TPR_12"/>
    <property type="match status" value="1"/>
</dbReference>
<accession>A0A816VR47</accession>
<dbReference type="PANTHER" id="PTHR46880">
    <property type="entry name" value="RAS-ASSOCIATING DOMAIN-CONTAINING PROTEIN"/>
    <property type="match status" value="1"/>
</dbReference>
<reference evidence="3" key="1">
    <citation type="submission" date="2021-02" db="EMBL/GenBank/DDBJ databases">
        <authorList>
            <person name="Nowell W R."/>
        </authorList>
    </citation>
    <scope>NUCLEOTIDE SEQUENCE</scope>
</reference>
<name>A0A816VR47_9BILA</name>
<dbReference type="InterPro" id="IPR011990">
    <property type="entry name" value="TPR-like_helical_dom_sf"/>
</dbReference>
<evidence type="ECO:0000313" key="4">
    <source>
        <dbReference type="Proteomes" id="UP000663856"/>
    </source>
</evidence>
<dbReference type="InterPro" id="IPR003540">
    <property type="entry name" value="ADP-ribosyltransferase"/>
</dbReference>
<evidence type="ECO:0000259" key="2">
    <source>
        <dbReference type="PROSITE" id="PS50058"/>
    </source>
</evidence>
<dbReference type="InterPro" id="IPR012337">
    <property type="entry name" value="RNaseH-like_sf"/>
</dbReference>
<dbReference type="InterPro" id="IPR019734">
    <property type="entry name" value="TPR_rpt"/>
</dbReference>
<dbReference type="GO" id="GO:0005576">
    <property type="term" value="C:extracellular region"/>
    <property type="evidence" value="ECO:0007669"/>
    <property type="project" value="InterPro"/>
</dbReference>
<dbReference type="Gene3D" id="1.25.40.10">
    <property type="entry name" value="Tetratricopeptide repeat domain"/>
    <property type="match status" value="2"/>
</dbReference>
<dbReference type="SUPFAM" id="SSF53098">
    <property type="entry name" value="Ribonuclease H-like"/>
    <property type="match status" value="1"/>
</dbReference>
<gene>
    <name evidence="3" type="ORF">WKI299_LOCUS25495</name>
</gene>
<evidence type="ECO:0000256" key="1">
    <source>
        <dbReference type="PROSITE-ProRule" id="PRU00339"/>
    </source>
</evidence>
<dbReference type="GO" id="GO:0007186">
    <property type="term" value="P:G protein-coupled receptor signaling pathway"/>
    <property type="evidence" value="ECO:0007669"/>
    <property type="project" value="InterPro"/>
</dbReference>
<dbReference type="PROSITE" id="PS50058">
    <property type="entry name" value="G_PROTEIN_GAMMA"/>
    <property type="match status" value="1"/>
</dbReference>
<dbReference type="InterPro" id="IPR015898">
    <property type="entry name" value="G-protein_gamma-like_dom"/>
</dbReference>
<dbReference type="Pfam" id="PF13374">
    <property type="entry name" value="TPR_10"/>
    <property type="match status" value="1"/>
</dbReference>
<dbReference type="PROSITE" id="PS50005">
    <property type="entry name" value="TPR"/>
    <property type="match status" value="1"/>
</dbReference>
<dbReference type="Proteomes" id="UP000663856">
    <property type="component" value="Unassembled WGS sequence"/>
</dbReference>